<evidence type="ECO:0000313" key="2">
    <source>
        <dbReference type="EMBL" id="MDE1463067.1"/>
    </source>
</evidence>
<organism evidence="2 3">
    <name type="scientific">Spartinivicinus poritis</name>
    <dbReference type="NCBI Taxonomy" id="2994640"/>
    <lineage>
        <taxon>Bacteria</taxon>
        <taxon>Pseudomonadati</taxon>
        <taxon>Pseudomonadota</taxon>
        <taxon>Gammaproteobacteria</taxon>
        <taxon>Oceanospirillales</taxon>
        <taxon>Zooshikellaceae</taxon>
        <taxon>Spartinivicinus</taxon>
    </lineage>
</organism>
<dbReference type="EMBL" id="JAPMOU010000016">
    <property type="protein sequence ID" value="MDE1463067.1"/>
    <property type="molecule type" value="Genomic_DNA"/>
</dbReference>
<accession>A0ABT5U9U2</accession>
<proteinExistence type="predicted"/>
<keyword evidence="1" id="KW-0175">Coiled coil</keyword>
<dbReference type="Proteomes" id="UP001528823">
    <property type="component" value="Unassembled WGS sequence"/>
</dbReference>
<protein>
    <submittedName>
        <fullName evidence="2">Uncharacterized protein</fullName>
    </submittedName>
</protein>
<sequence>MKRKAKRWLAKVKAFLASPPHEQVEQYHSIKKVLKKLKEQQKQLKAKLAEETNLKRREALEEELEIIKKQRHKAIDELKLLKDRC</sequence>
<gene>
    <name evidence="2" type="ORF">ORQ98_13950</name>
</gene>
<keyword evidence="3" id="KW-1185">Reference proteome</keyword>
<evidence type="ECO:0000313" key="3">
    <source>
        <dbReference type="Proteomes" id="UP001528823"/>
    </source>
</evidence>
<dbReference type="RefSeq" id="WP_274689413.1">
    <property type="nucleotide sequence ID" value="NZ_JAPMOU010000016.1"/>
</dbReference>
<reference evidence="2 3" key="1">
    <citation type="submission" date="2022-11" db="EMBL/GenBank/DDBJ databases">
        <title>Spartinivicinus poritis sp. nov., isolated from scleractinian coral Porites lutea.</title>
        <authorList>
            <person name="Zhang G."/>
            <person name="Cai L."/>
            <person name="Wei Q."/>
        </authorList>
    </citation>
    <scope>NUCLEOTIDE SEQUENCE [LARGE SCALE GENOMIC DNA]</scope>
    <source>
        <strain evidence="2 3">A2-2</strain>
    </source>
</reference>
<name>A0ABT5U9U2_9GAMM</name>
<comment type="caution">
    <text evidence="2">The sequence shown here is derived from an EMBL/GenBank/DDBJ whole genome shotgun (WGS) entry which is preliminary data.</text>
</comment>
<feature type="coiled-coil region" evidence="1">
    <location>
        <begin position="27"/>
        <end position="84"/>
    </location>
</feature>
<evidence type="ECO:0000256" key="1">
    <source>
        <dbReference type="SAM" id="Coils"/>
    </source>
</evidence>